<dbReference type="RefSeq" id="WP_008854400.1">
    <property type="nucleotide sequence ID" value="NZ_AGFR01000007.1"/>
</dbReference>
<evidence type="ECO:0000313" key="2">
    <source>
        <dbReference type="EMBL" id="EHD14051.1"/>
    </source>
</evidence>
<dbReference type="Proteomes" id="UP000005939">
    <property type="component" value="Unassembled WGS sequence"/>
</dbReference>
<dbReference type="STRING" id="1088868.CIN_14100"/>
<dbReference type="SUPFAM" id="SSF51294">
    <property type="entry name" value="Hedgehog/intein (Hint) domain"/>
    <property type="match status" value="1"/>
</dbReference>
<name>G6F0H9_9PROT</name>
<dbReference type="OrthoDB" id="7284755at2"/>
<dbReference type="Pfam" id="PF13403">
    <property type="entry name" value="Hint_2"/>
    <property type="match status" value="1"/>
</dbReference>
<protein>
    <recommendedName>
        <fullName evidence="1">Hedgehog/Intein (Hint) domain-containing protein</fullName>
    </recommendedName>
</protein>
<proteinExistence type="predicted"/>
<evidence type="ECO:0000259" key="1">
    <source>
        <dbReference type="Pfam" id="PF13403"/>
    </source>
</evidence>
<dbReference type="PATRIC" id="fig|1088868.3.peg.1416"/>
<sequence length="667" mass="71185">MSDNTVMNLNTASLQPNAEITPYVITSGSVITNETVNVEEDDTFEGNTISTGGTVNASGATLTSNSFYSGATLTLTDSATAIDNSFYSGAVVNATGDSTLTTNEFYSGASAYVGADCTAVGDTIHAGATMTADGGVLMGTIVSGGDLILQGSSYLAYGEIDAGGTLIASSGTIIEDLMINSGGSATIMPGATIASELDPTATTSVTVAAGGTLTLDPNAGGVVDMATGSGTHLIISASDSTATTTTPTVINGLSGSSESAQLTLAGITASEITNITTTTDQVTFTLSNGSSITLNVTGADQINFDNTTTDTNGNIVFDICFLAGTMIEMENSIFTAVEDIKIGDTIMSYDWHHQQKQPCTVTWVGKKHINIRPHLSDDFAGYPVRVLKDAIANNIPNKDLLITSEHSLFFNDKFIPVRMLINNHSIYYDYSITSYDYYHIETDNHSIIFADGMTTESYLDTGNRHVFAPDGNVTSISVTPPKSWEQDASAPLVVSRNQVEPIYRKIEQRAHNMAVPHKNEPPLLTDDAAIHLITNHQHKINHYTVENGRIVFTLPSDTKSVRIMTRIGRPNETIGAFIDDRRYLGVLIGEITISQNNKSDMITLHHTSNHLNGWDVKESAPCRWTKGNALLTLPTDTNTQTPILLTLQILSGGPYFLNAADIEKKRA</sequence>
<accession>G6F0H9</accession>
<dbReference type="InterPro" id="IPR012332">
    <property type="entry name" value="Autotransporter_pectin_lyase_C"/>
</dbReference>
<evidence type="ECO:0000313" key="3">
    <source>
        <dbReference type="Proteomes" id="UP000005939"/>
    </source>
</evidence>
<organism evidence="2 3">
    <name type="scientific">Commensalibacter intestini A911</name>
    <dbReference type="NCBI Taxonomy" id="1088868"/>
    <lineage>
        <taxon>Bacteria</taxon>
        <taxon>Pseudomonadati</taxon>
        <taxon>Pseudomonadota</taxon>
        <taxon>Alphaproteobacteria</taxon>
        <taxon>Acetobacterales</taxon>
        <taxon>Acetobacteraceae</taxon>
    </lineage>
</organism>
<dbReference type="Gene3D" id="2.160.20.20">
    <property type="match status" value="1"/>
</dbReference>
<comment type="caution">
    <text evidence="2">The sequence shown here is derived from an EMBL/GenBank/DDBJ whole genome shotgun (WGS) entry which is preliminary data.</text>
</comment>
<reference evidence="2 3" key="1">
    <citation type="submission" date="2011-10" db="EMBL/GenBank/DDBJ databases">
        <title>Genome Sequence of Commensalibacter intestini A911, isolated from Drosophila gut.</title>
        <authorList>
            <person name="Lee W.-J."/>
            <person name="Kim E.-K."/>
        </authorList>
    </citation>
    <scope>NUCLEOTIDE SEQUENCE [LARGE SCALE GENOMIC DNA]</scope>
    <source>
        <strain evidence="2 3">A911</strain>
    </source>
</reference>
<gene>
    <name evidence="2" type="ORF">CIN_14100</name>
</gene>
<dbReference type="EMBL" id="AGFR01000007">
    <property type="protein sequence ID" value="EHD14051.1"/>
    <property type="molecule type" value="Genomic_DNA"/>
</dbReference>
<feature type="domain" description="Hedgehog/Intein (Hint)" evidence="1">
    <location>
        <begin position="319"/>
        <end position="461"/>
    </location>
</feature>
<dbReference type="InterPro" id="IPR036844">
    <property type="entry name" value="Hint_dom_sf"/>
</dbReference>
<dbReference type="eggNOG" id="COG3210">
    <property type="taxonomic scope" value="Bacteria"/>
</dbReference>
<dbReference type="InterPro" id="IPR028992">
    <property type="entry name" value="Hedgehog/Intein_dom"/>
</dbReference>
<dbReference type="AlphaFoldDB" id="G6F0H9"/>